<comment type="caution">
    <text evidence="1">The sequence shown here is derived from an EMBL/GenBank/DDBJ whole genome shotgun (WGS) entry which is preliminary data.</text>
</comment>
<evidence type="ECO:0000313" key="2">
    <source>
        <dbReference type="Proteomes" id="UP001470230"/>
    </source>
</evidence>
<organism evidence="1 2">
    <name type="scientific">Tritrichomonas musculus</name>
    <dbReference type="NCBI Taxonomy" id="1915356"/>
    <lineage>
        <taxon>Eukaryota</taxon>
        <taxon>Metamonada</taxon>
        <taxon>Parabasalia</taxon>
        <taxon>Tritrichomonadida</taxon>
        <taxon>Tritrichomonadidae</taxon>
        <taxon>Tritrichomonas</taxon>
    </lineage>
</organism>
<name>A0ABR2I6K2_9EUKA</name>
<protein>
    <submittedName>
        <fullName evidence="1">Uncharacterized protein</fullName>
    </submittedName>
</protein>
<keyword evidence="2" id="KW-1185">Reference proteome</keyword>
<evidence type="ECO:0000313" key="1">
    <source>
        <dbReference type="EMBL" id="KAK8858154.1"/>
    </source>
</evidence>
<proteinExistence type="predicted"/>
<reference evidence="1 2" key="1">
    <citation type="submission" date="2024-04" db="EMBL/GenBank/DDBJ databases">
        <title>Tritrichomonas musculus Genome.</title>
        <authorList>
            <person name="Alves-Ferreira E."/>
            <person name="Grigg M."/>
            <person name="Lorenzi H."/>
            <person name="Galac M."/>
        </authorList>
    </citation>
    <scope>NUCLEOTIDE SEQUENCE [LARGE SCALE GENOMIC DNA]</scope>
    <source>
        <strain evidence="1 2">EAF2021</strain>
    </source>
</reference>
<dbReference type="EMBL" id="JAPFFF010000019">
    <property type="protein sequence ID" value="KAK8858154.1"/>
    <property type="molecule type" value="Genomic_DNA"/>
</dbReference>
<dbReference type="Proteomes" id="UP001470230">
    <property type="component" value="Unassembled WGS sequence"/>
</dbReference>
<gene>
    <name evidence="1" type="ORF">M9Y10_013255</name>
</gene>
<accession>A0ABR2I6K2</accession>
<sequence>MMKNFYVNIQMCTLTIIRRYSTSEPERTKERKFGKEISKRRTFGFEEHLELERHLSFIRHLLLKKSTRRTATNGGMDSMYHVINVYF</sequence>